<dbReference type="PANTHER" id="PTHR44006">
    <property type="entry name" value="U5 SMALL NUCLEAR RIBONUCLEOPROTEIN 40 KDA PROTEIN"/>
    <property type="match status" value="1"/>
</dbReference>
<evidence type="ECO:0000256" key="3">
    <source>
        <dbReference type="ARBA" id="ARBA00022737"/>
    </source>
</evidence>
<dbReference type="OrthoDB" id="256303at2759"/>
<dbReference type="SUPFAM" id="SSF50960">
    <property type="entry name" value="TolB, C-terminal domain"/>
    <property type="match status" value="1"/>
</dbReference>
<dbReference type="AlphaFoldDB" id="A0A024GE94"/>
<dbReference type="InterPro" id="IPR015943">
    <property type="entry name" value="WD40/YVTN_repeat-like_dom_sf"/>
</dbReference>
<evidence type="ECO:0000256" key="5">
    <source>
        <dbReference type="PROSITE-ProRule" id="PRU00221"/>
    </source>
</evidence>
<dbReference type="GO" id="GO:0003723">
    <property type="term" value="F:RNA binding"/>
    <property type="evidence" value="ECO:0007669"/>
    <property type="project" value="TreeGrafter"/>
</dbReference>
<dbReference type="InterPro" id="IPR019775">
    <property type="entry name" value="WD40_repeat_CS"/>
</dbReference>
<dbReference type="GO" id="GO:0006397">
    <property type="term" value="P:mRNA processing"/>
    <property type="evidence" value="ECO:0007669"/>
    <property type="project" value="UniProtKB-KW"/>
</dbReference>
<dbReference type="InterPro" id="IPR036322">
    <property type="entry name" value="WD40_repeat_dom_sf"/>
</dbReference>
<evidence type="ECO:0000313" key="7">
    <source>
        <dbReference type="EMBL" id="CCI44661.1"/>
    </source>
</evidence>
<evidence type="ECO:0000256" key="4">
    <source>
        <dbReference type="ARBA" id="ARBA00023187"/>
    </source>
</evidence>
<keyword evidence="2" id="KW-0507">mRNA processing</keyword>
<dbReference type="Gene3D" id="2.130.10.10">
    <property type="entry name" value="YVTN repeat-like/Quinoprotein amine dehydrogenase"/>
    <property type="match status" value="3"/>
</dbReference>
<protein>
    <submittedName>
        <fullName evidence="7">Uncharacterized protein</fullName>
    </submittedName>
</protein>
<dbReference type="SUPFAM" id="SSF50978">
    <property type="entry name" value="WD40 repeat-like"/>
    <property type="match status" value="1"/>
</dbReference>
<comment type="caution">
    <text evidence="7">The sequence shown here is derived from an EMBL/GenBank/DDBJ whole genome shotgun (WGS) entry which is preliminary data.</text>
</comment>
<dbReference type="Pfam" id="PF00400">
    <property type="entry name" value="WD40"/>
    <property type="match status" value="3"/>
</dbReference>
<accession>A0A024GE94</accession>
<evidence type="ECO:0000256" key="6">
    <source>
        <dbReference type="SAM" id="MobiDB-lite"/>
    </source>
</evidence>
<dbReference type="EMBL" id="CAIX01000075">
    <property type="protein sequence ID" value="CCI44661.1"/>
    <property type="molecule type" value="Genomic_DNA"/>
</dbReference>
<dbReference type="InterPro" id="IPR020472">
    <property type="entry name" value="WD40_PAC1"/>
</dbReference>
<keyword evidence="4" id="KW-0508">mRNA splicing</keyword>
<evidence type="ECO:0000313" key="8">
    <source>
        <dbReference type="Proteomes" id="UP000053237"/>
    </source>
</evidence>
<organism evidence="7 8">
    <name type="scientific">Albugo candida</name>
    <dbReference type="NCBI Taxonomy" id="65357"/>
    <lineage>
        <taxon>Eukaryota</taxon>
        <taxon>Sar</taxon>
        <taxon>Stramenopiles</taxon>
        <taxon>Oomycota</taxon>
        <taxon>Peronosporomycetes</taxon>
        <taxon>Albuginales</taxon>
        <taxon>Albuginaceae</taxon>
        <taxon>Albugo</taxon>
    </lineage>
</organism>
<dbReference type="GO" id="GO:0071013">
    <property type="term" value="C:catalytic step 2 spliceosome"/>
    <property type="evidence" value="ECO:0007669"/>
    <property type="project" value="TreeGrafter"/>
</dbReference>
<proteinExistence type="predicted"/>
<feature type="region of interest" description="Disordered" evidence="6">
    <location>
        <begin position="17"/>
        <end position="45"/>
    </location>
</feature>
<name>A0A024GE94_9STRA</name>
<dbReference type="SMART" id="SM00320">
    <property type="entry name" value="WD40"/>
    <property type="match status" value="8"/>
</dbReference>
<dbReference type="Proteomes" id="UP000053237">
    <property type="component" value="Unassembled WGS sequence"/>
</dbReference>
<keyword evidence="3" id="KW-0677">Repeat</keyword>
<dbReference type="InterPro" id="IPR052234">
    <property type="entry name" value="U5_snRNP_Component"/>
</dbReference>
<evidence type="ECO:0000256" key="2">
    <source>
        <dbReference type="ARBA" id="ARBA00022664"/>
    </source>
</evidence>
<dbReference type="InParanoid" id="A0A024GE94"/>
<evidence type="ECO:0000256" key="1">
    <source>
        <dbReference type="ARBA" id="ARBA00022574"/>
    </source>
</evidence>
<dbReference type="PROSITE" id="PS00678">
    <property type="entry name" value="WD_REPEATS_1"/>
    <property type="match status" value="1"/>
</dbReference>
<dbReference type="PRINTS" id="PR00320">
    <property type="entry name" value="GPROTEINBRPT"/>
</dbReference>
<keyword evidence="8" id="KW-1185">Reference proteome</keyword>
<dbReference type="PANTHER" id="PTHR44006:SF1">
    <property type="entry name" value="U5 SMALL NUCLEAR RIBONUCLEOPROTEIN 40 KDA PROTEIN"/>
    <property type="match status" value="1"/>
</dbReference>
<keyword evidence="1 5" id="KW-0853">WD repeat</keyword>
<feature type="repeat" description="WD" evidence="5">
    <location>
        <begin position="202"/>
        <end position="236"/>
    </location>
</feature>
<sequence>MVTTSRLIRYEEYASSGDTSDNLSIFRPPPNRLKKKPSGNNSANMQYSHRANDAYLGAFDTVRVGQTTGEQKKGPISIPSISCELRTISEGDWSGSWVRGPKDAEGCLSSVSDRPLTCLSMNDSQSHVVAGSTDHALYVVPIADNDDKRRRGNGCKKLYTKKCGHSEWVTGALYLSDDRIVSAAMDSRLCLWNASGTNCEDLIGHAGSITLVKNLARESSLVFSAGYDKTVRVWNVGKQFRGKTREIGCIKATSAPILDADTQSAQKITVGDRDGNVRVIDLEKGTVVQAYANAHRGHTTSILGSCDNDRNGIYSGGQDGIVNVWDCRQKKCLASLELHTDKKEGKAGAVGFLAEPSHSGGENILITGGADGTINVLDKRQSHQVVHKWIEHQDYIYSLHVSHQLCFSGDGQGMLHVHDWRNGHLLYGLGANQAAIRAITTSNTKLVVAGDDGSILTYDMSGDSVL</sequence>
<dbReference type="STRING" id="65357.A0A024GE94"/>
<dbReference type="InterPro" id="IPR001680">
    <property type="entry name" value="WD40_rpt"/>
</dbReference>
<dbReference type="PROSITE" id="PS50082">
    <property type="entry name" value="WD_REPEATS_2"/>
    <property type="match status" value="1"/>
</dbReference>
<reference evidence="7 8" key="1">
    <citation type="submission" date="2012-05" db="EMBL/GenBank/DDBJ databases">
        <title>Recombination and specialization in a pathogen metapopulation.</title>
        <authorList>
            <person name="Gardiner A."/>
            <person name="Kemen E."/>
            <person name="Schultz-Larsen T."/>
            <person name="MacLean D."/>
            <person name="Van Oosterhout C."/>
            <person name="Jones J.D.G."/>
        </authorList>
    </citation>
    <scope>NUCLEOTIDE SEQUENCE [LARGE SCALE GENOMIC DNA]</scope>
    <source>
        <strain evidence="7 8">Ac Nc2</strain>
    </source>
</reference>
<gene>
    <name evidence="7" type="ORF">BN9_054700</name>
</gene>
<dbReference type="GO" id="GO:0008380">
    <property type="term" value="P:RNA splicing"/>
    <property type="evidence" value="ECO:0007669"/>
    <property type="project" value="UniProtKB-KW"/>
</dbReference>